<evidence type="ECO:0000256" key="4">
    <source>
        <dbReference type="ARBA" id="ARBA00009524"/>
    </source>
</evidence>
<feature type="binding site" evidence="17">
    <location>
        <position position="341"/>
    </location>
    <ligand>
        <name>(6S)-NADPHX</name>
        <dbReference type="ChEBI" id="CHEBI:64076"/>
    </ligand>
</feature>
<evidence type="ECO:0000256" key="2">
    <source>
        <dbReference type="ARBA" id="ARBA00000909"/>
    </source>
</evidence>
<evidence type="ECO:0000256" key="3">
    <source>
        <dbReference type="ARBA" id="ARBA00006001"/>
    </source>
</evidence>
<evidence type="ECO:0000259" key="21">
    <source>
        <dbReference type="PROSITE" id="PS51383"/>
    </source>
</evidence>
<dbReference type="PANTHER" id="PTHR12592:SF0">
    <property type="entry name" value="ATP-DEPENDENT (S)-NAD(P)H-HYDRATE DEHYDRATASE"/>
    <property type="match status" value="1"/>
</dbReference>
<feature type="binding site" evidence="18">
    <location>
        <position position="144"/>
    </location>
    <ligand>
        <name>K(+)</name>
        <dbReference type="ChEBI" id="CHEBI:29103"/>
    </ligand>
</feature>
<comment type="function">
    <text evidence="18">Catalyzes the epimerization of the S- and R-forms of NAD(P)HX, a damaged form of NAD(P)H that is a result of enzymatic or heat-dependent hydration. This is a prerequisite for the S-specific NAD(P)H-hydrate dehydratase to allow the repair of both epimers of NAD(P)HX.</text>
</comment>
<dbReference type="InterPro" id="IPR030677">
    <property type="entry name" value="Nnr"/>
</dbReference>
<keyword evidence="6 17" id="KW-0547">Nucleotide-binding</keyword>
<comment type="cofactor">
    <cofactor evidence="17">
        <name>Mg(2+)</name>
        <dbReference type="ChEBI" id="CHEBI:18420"/>
    </cofactor>
</comment>
<evidence type="ECO:0000256" key="18">
    <source>
        <dbReference type="HAMAP-Rule" id="MF_01966"/>
    </source>
</evidence>
<dbReference type="EC" id="5.1.99.6" evidence="19"/>
<organism evidence="23 24">
    <name type="scientific">Nesterenkonia flava</name>
    <dbReference type="NCBI Taxonomy" id="469799"/>
    <lineage>
        <taxon>Bacteria</taxon>
        <taxon>Bacillati</taxon>
        <taxon>Actinomycetota</taxon>
        <taxon>Actinomycetes</taxon>
        <taxon>Micrococcales</taxon>
        <taxon>Micrococcaceae</taxon>
        <taxon>Nesterenkonia</taxon>
    </lineage>
</organism>
<feature type="binding site" evidence="18">
    <location>
        <position position="60"/>
    </location>
    <ligand>
        <name>K(+)</name>
        <dbReference type="ChEBI" id="CHEBI:29103"/>
    </ligand>
</feature>
<dbReference type="PROSITE" id="PS01050">
    <property type="entry name" value="YJEF_C_2"/>
    <property type="match status" value="1"/>
</dbReference>
<evidence type="ECO:0000256" key="13">
    <source>
        <dbReference type="ARBA" id="ARBA00023268"/>
    </source>
</evidence>
<dbReference type="Proteomes" id="UP001260872">
    <property type="component" value="Unassembled WGS sequence"/>
</dbReference>
<keyword evidence="24" id="KW-1185">Reference proteome</keyword>
<evidence type="ECO:0000313" key="24">
    <source>
        <dbReference type="Proteomes" id="UP001260872"/>
    </source>
</evidence>
<evidence type="ECO:0000256" key="14">
    <source>
        <dbReference type="ARBA" id="ARBA00025153"/>
    </source>
</evidence>
<keyword evidence="11 18" id="KW-0413">Isomerase</keyword>
<dbReference type="PROSITE" id="PS51385">
    <property type="entry name" value="YJEF_N"/>
    <property type="match status" value="1"/>
</dbReference>
<proteinExistence type="inferred from homology"/>
<dbReference type="EMBL" id="JAVKGT010000003">
    <property type="protein sequence ID" value="MDR5710911.1"/>
    <property type="molecule type" value="Genomic_DNA"/>
</dbReference>
<dbReference type="EC" id="4.2.1.136" evidence="19"/>
<dbReference type="SUPFAM" id="SSF64153">
    <property type="entry name" value="YjeF N-terminal domain-like"/>
    <property type="match status" value="1"/>
</dbReference>
<evidence type="ECO:0000259" key="22">
    <source>
        <dbReference type="PROSITE" id="PS51385"/>
    </source>
</evidence>
<feature type="binding site" evidence="17">
    <location>
        <position position="289"/>
    </location>
    <ligand>
        <name>(6S)-NADPHX</name>
        <dbReference type="ChEBI" id="CHEBI:64076"/>
    </ligand>
</feature>
<comment type="catalytic activity">
    <reaction evidence="2 18 19">
        <text>(6R)-NADPHX = (6S)-NADPHX</text>
        <dbReference type="Rhea" id="RHEA:32227"/>
        <dbReference type="ChEBI" id="CHEBI:64076"/>
        <dbReference type="ChEBI" id="CHEBI:64077"/>
        <dbReference type="EC" id="5.1.99.6"/>
    </reaction>
</comment>
<keyword evidence="7 17" id="KW-0067">ATP-binding</keyword>
<comment type="subunit">
    <text evidence="17">Homotetramer.</text>
</comment>
<reference evidence="24" key="1">
    <citation type="submission" date="2023-07" db="EMBL/GenBank/DDBJ databases">
        <title>Description of three actinobacteria isolated from air of manufacturing shop in a pharmaceutical factory.</title>
        <authorList>
            <person name="Zhang D.-F."/>
        </authorList>
    </citation>
    <scope>NUCLEOTIDE SEQUENCE [LARGE SCALE GENOMIC DNA]</scope>
    <source>
        <strain evidence="24">CCTCC AB 207010</strain>
    </source>
</reference>
<evidence type="ECO:0000256" key="8">
    <source>
        <dbReference type="ARBA" id="ARBA00022857"/>
    </source>
</evidence>
<evidence type="ECO:0000256" key="6">
    <source>
        <dbReference type="ARBA" id="ARBA00022741"/>
    </source>
</evidence>
<evidence type="ECO:0000256" key="15">
    <source>
        <dbReference type="ARBA" id="ARBA00048238"/>
    </source>
</evidence>
<keyword evidence="10 17" id="KW-0520">NAD</keyword>
<keyword evidence="5 18" id="KW-0479">Metal-binding</keyword>
<feature type="binding site" evidence="17">
    <location>
        <begin position="432"/>
        <end position="436"/>
    </location>
    <ligand>
        <name>AMP</name>
        <dbReference type="ChEBI" id="CHEBI:456215"/>
    </ligand>
</feature>
<protein>
    <recommendedName>
        <fullName evidence="19">Bifunctional NAD(P)H-hydrate repair enzyme</fullName>
    </recommendedName>
    <alternativeName>
        <fullName evidence="19">Nicotinamide nucleotide repair protein</fullName>
    </alternativeName>
    <domain>
        <recommendedName>
            <fullName evidence="19">ADP-dependent (S)-NAD(P)H-hydrate dehydratase</fullName>
            <ecNumber evidence="19">4.2.1.136</ecNumber>
        </recommendedName>
        <alternativeName>
            <fullName evidence="19">ADP-dependent NAD(P)HX dehydratase</fullName>
        </alternativeName>
    </domain>
    <domain>
        <recommendedName>
            <fullName evidence="19">NAD(P)H-hydrate epimerase</fullName>
            <ecNumber evidence="19">5.1.99.6</ecNumber>
        </recommendedName>
    </domain>
</protein>
<evidence type="ECO:0000256" key="7">
    <source>
        <dbReference type="ARBA" id="ARBA00022840"/>
    </source>
</evidence>
<comment type="similarity">
    <text evidence="4 19">In the C-terminal section; belongs to the NnrD/CARKD family.</text>
</comment>
<evidence type="ECO:0000256" key="19">
    <source>
        <dbReference type="PIRNR" id="PIRNR017184"/>
    </source>
</evidence>
<comment type="function">
    <text evidence="14 19">Bifunctional enzyme that catalyzes the epimerization of the S- and R-forms of NAD(P)HX and the dehydration of the S-form of NAD(P)HX at the expense of ADP, which is converted to AMP. This allows the repair of both epimers of NAD(P)HX, a damaged form of NAD(P)H that is a result of enzymatic or heat-dependent hydration.</text>
</comment>
<comment type="catalytic activity">
    <reaction evidence="15 17 19">
        <text>(6S)-NADHX + ADP = AMP + phosphate + NADH + H(+)</text>
        <dbReference type="Rhea" id="RHEA:32223"/>
        <dbReference type="ChEBI" id="CHEBI:15378"/>
        <dbReference type="ChEBI" id="CHEBI:43474"/>
        <dbReference type="ChEBI" id="CHEBI:57945"/>
        <dbReference type="ChEBI" id="CHEBI:64074"/>
        <dbReference type="ChEBI" id="CHEBI:456215"/>
        <dbReference type="ChEBI" id="CHEBI:456216"/>
        <dbReference type="EC" id="4.2.1.136"/>
    </reaction>
</comment>
<evidence type="ECO:0000313" key="23">
    <source>
        <dbReference type="EMBL" id="MDR5710911.1"/>
    </source>
</evidence>
<comment type="catalytic activity">
    <reaction evidence="1 18 19">
        <text>(6R)-NADHX = (6S)-NADHX</text>
        <dbReference type="Rhea" id="RHEA:32215"/>
        <dbReference type="ChEBI" id="CHEBI:64074"/>
        <dbReference type="ChEBI" id="CHEBI:64075"/>
        <dbReference type="EC" id="5.1.99.6"/>
    </reaction>
</comment>
<evidence type="ECO:0000256" key="20">
    <source>
        <dbReference type="SAM" id="MobiDB-lite"/>
    </source>
</evidence>
<name>A0ABU1FQJ2_9MICC</name>
<dbReference type="HAMAP" id="MF_01965">
    <property type="entry name" value="NADHX_dehydratase"/>
    <property type="match status" value="1"/>
</dbReference>
<evidence type="ECO:0000256" key="17">
    <source>
        <dbReference type="HAMAP-Rule" id="MF_01965"/>
    </source>
</evidence>
<feature type="domain" description="YjeF C-terminal" evidence="21">
    <location>
        <begin position="254"/>
        <end position="516"/>
    </location>
</feature>
<feature type="binding site" evidence="18">
    <location>
        <position position="141"/>
    </location>
    <ligand>
        <name>(6S)-NADPHX</name>
        <dbReference type="ChEBI" id="CHEBI:64076"/>
    </ligand>
</feature>
<evidence type="ECO:0000256" key="9">
    <source>
        <dbReference type="ARBA" id="ARBA00022958"/>
    </source>
</evidence>
<evidence type="ECO:0000256" key="10">
    <source>
        <dbReference type="ARBA" id="ARBA00023027"/>
    </source>
</evidence>
<keyword evidence="12 17" id="KW-0456">Lyase</keyword>
<evidence type="ECO:0000256" key="5">
    <source>
        <dbReference type="ARBA" id="ARBA00022723"/>
    </source>
</evidence>
<evidence type="ECO:0000256" key="11">
    <source>
        <dbReference type="ARBA" id="ARBA00023235"/>
    </source>
</evidence>
<keyword evidence="13" id="KW-0511">Multifunctional enzyme</keyword>
<dbReference type="InterPro" id="IPR036652">
    <property type="entry name" value="YjeF_N_dom_sf"/>
</dbReference>
<dbReference type="Gene3D" id="3.40.1190.20">
    <property type="match status" value="1"/>
</dbReference>
<comment type="cofactor">
    <cofactor evidence="18 19">
        <name>K(+)</name>
        <dbReference type="ChEBI" id="CHEBI:29103"/>
    </cofactor>
    <text evidence="18 19">Binds 1 potassium ion per subunit.</text>
</comment>
<dbReference type="PANTHER" id="PTHR12592">
    <property type="entry name" value="ATP-DEPENDENT (S)-NAD(P)H-HYDRATE DEHYDRATASE FAMILY MEMBER"/>
    <property type="match status" value="1"/>
</dbReference>
<dbReference type="CDD" id="cd01171">
    <property type="entry name" value="YXKO-related"/>
    <property type="match status" value="1"/>
</dbReference>
<dbReference type="InterPro" id="IPR029056">
    <property type="entry name" value="Ribokinase-like"/>
</dbReference>
<feature type="binding site" evidence="17">
    <location>
        <position position="461"/>
    </location>
    <ligand>
        <name>AMP</name>
        <dbReference type="ChEBI" id="CHEBI:456215"/>
    </ligand>
</feature>
<gene>
    <name evidence="18" type="primary">nnrE</name>
    <name evidence="17" type="synonym">nnrD</name>
    <name evidence="23" type="ORF">RH857_01980</name>
</gene>
<dbReference type="InterPro" id="IPR017953">
    <property type="entry name" value="Carbohydrate_kinase_pred_CS"/>
</dbReference>
<dbReference type="Pfam" id="PF01256">
    <property type="entry name" value="Carb_kinase"/>
    <property type="match status" value="1"/>
</dbReference>
<dbReference type="InterPro" id="IPR000631">
    <property type="entry name" value="CARKD"/>
</dbReference>
<keyword evidence="8 17" id="KW-0521">NADP</keyword>
<dbReference type="NCBIfam" id="TIGR00196">
    <property type="entry name" value="yjeF_cterm"/>
    <property type="match status" value="1"/>
</dbReference>
<dbReference type="Gene3D" id="3.40.50.10260">
    <property type="entry name" value="YjeF N-terminal domain"/>
    <property type="match status" value="1"/>
</dbReference>
<evidence type="ECO:0000256" key="12">
    <source>
        <dbReference type="ARBA" id="ARBA00023239"/>
    </source>
</evidence>
<dbReference type="PROSITE" id="PS01049">
    <property type="entry name" value="YJEF_C_1"/>
    <property type="match status" value="1"/>
</dbReference>
<comment type="similarity">
    <text evidence="3 19">In the N-terminal section; belongs to the NnrE/AIBP family.</text>
</comment>
<feature type="binding site" evidence="17">
    <location>
        <position position="462"/>
    </location>
    <ligand>
        <name>(6S)-NADPHX</name>
        <dbReference type="ChEBI" id="CHEBI:64076"/>
    </ligand>
</feature>
<dbReference type="InterPro" id="IPR004443">
    <property type="entry name" value="YjeF_N_dom"/>
</dbReference>
<feature type="binding site" evidence="18">
    <location>
        <begin position="59"/>
        <end position="63"/>
    </location>
    <ligand>
        <name>(6S)-NADPHX</name>
        <dbReference type="ChEBI" id="CHEBI:64076"/>
    </ligand>
</feature>
<comment type="similarity">
    <text evidence="18">Belongs to the NnrE/AIBP family.</text>
</comment>
<evidence type="ECO:0000256" key="16">
    <source>
        <dbReference type="ARBA" id="ARBA00049209"/>
    </source>
</evidence>
<keyword evidence="9 18" id="KW-0630">Potassium</keyword>
<feature type="binding site" evidence="18">
    <location>
        <position position="115"/>
    </location>
    <ligand>
        <name>K(+)</name>
        <dbReference type="ChEBI" id="CHEBI:29103"/>
    </ligand>
</feature>
<accession>A0ABU1FQJ2</accession>
<feature type="compositionally biased region" description="Basic and acidic residues" evidence="20">
    <location>
        <begin position="217"/>
        <end position="227"/>
    </location>
</feature>
<comment type="caution">
    <text evidence="18">Lacks conserved residue(s) required for the propagation of feature annotation.</text>
</comment>
<feature type="region of interest" description="Disordered" evidence="20">
    <location>
        <begin position="215"/>
        <end position="237"/>
    </location>
</feature>
<dbReference type="PROSITE" id="PS51383">
    <property type="entry name" value="YJEF_C_3"/>
    <property type="match status" value="1"/>
</dbReference>
<dbReference type="Pfam" id="PF03853">
    <property type="entry name" value="YjeF_N"/>
    <property type="match status" value="1"/>
</dbReference>
<dbReference type="HAMAP" id="MF_01966">
    <property type="entry name" value="NADHX_epimerase"/>
    <property type="match status" value="1"/>
</dbReference>
<evidence type="ECO:0000256" key="1">
    <source>
        <dbReference type="ARBA" id="ARBA00000013"/>
    </source>
</evidence>
<comment type="catalytic activity">
    <reaction evidence="16 17 19">
        <text>(6S)-NADPHX + ADP = AMP + phosphate + NADPH + H(+)</text>
        <dbReference type="Rhea" id="RHEA:32235"/>
        <dbReference type="ChEBI" id="CHEBI:15378"/>
        <dbReference type="ChEBI" id="CHEBI:43474"/>
        <dbReference type="ChEBI" id="CHEBI:57783"/>
        <dbReference type="ChEBI" id="CHEBI:64076"/>
        <dbReference type="ChEBI" id="CHEBI:456215"/>
        <dbReference type="ChEBI" id="CHEBI:456216"/>
        <dbReference type="EC" id="4.2.1.136"/>
    </reaction>
</comment>
<dbReference type="PIRSF" id="PIRSF017184">
    <property type="entry name" value="Nnr"/>
    <property type="match status" value="1"/>
</dbReference>
<comment type="caution">
    <text evidence="23">The sequence shown here is derived from an EMBL/GenBank/DDBJ whole genome shotgun (WGS) entry which is preliminary data.</text>
</comment>
<comment type="similarity">
    <text evidence="17">Belongs to the NnrD/CARKD family.</text>
</comment>
<sequence>MRYEPVWTGAQIHSAEAPLLRAGEPLMRRAAWGLAQHVLSLLGGQAYGRRVVGLIGSGNNGGDGLWALALLRRRGVDARAVLVRQRAHPEGLAAFRAAGGRVVQELEADADVVIDAILGTGFRGEFQAPELPDRALVVACDLPSGVDADTGQVRGTAIQADHTVTFGGLKTGLLVGEGGLRSGQLHLVDIGLGPQLPPPDAHCVAAGAARETMGEVEGDREAAHDTSRTPMDSADLREVSGAPVSQAATLHMRPPVGPGPLLRGPAPGAHKYSRGTVHVVAGSAQYPGAAVLSVGATVRTGVGMVTFQTAQQAADRVISSFPEAVAAAEPSRASAVVVGPGLGEDPAQLLAAQQAIRWAVQEETPCVVDASALALVPQLKLSQNILLTPHLGEMRRLLRSCGHPDLLELLSTDPLQAVRSAAERLQATLLLKGPTTIIASPGGTPILHRGSTPGLATAGSGDVLAGILGAVTATQKAPIDQLAAAAAARHVQAARLLDPHGTGAFGAAQLLEALTV</sequence>
<feature type="binding site" evidence="17">
    <location>
        <position position="390"/>
    </location>
    <ligand>
        <name>(6S)-NADPHX</name>
        <dbReference type="ChEBI" id="CHEBI:64076"/>
    </ligand>
</feature>
<dbReference type="NCBIfam" id="TIGR00197">
    <property type="entry name" value="yjeF_nterm"/>
    <property type="match status" value="1"/>
</dbReference>
<comment type="function">
    <text evidence="17">Catalyzes the dehydration of the S-form of NAD(P)HX at the expense of ADP, which is converted to AMP. Together with NAD(P)HX epimerase, which catalyzes the epimerization of the S- and R-forms, the enzyme allows the repair of both epimers of NAD(P)HX, a damaged form of NAD(P)H that is a result of enzymatic or heat-dependent hydration.</text>
</comment>
<dbReference type="SUPFAM" id="SSF53613">
    <property type="entry name" value="Ribokinase-like"/>
    <property type="match status" value="1"/>
</dbReference>
<feature type="domain" description="YjeF N-terminal" evidence="22">
    <location>
        <begin position="12"/>
        <end position="198"/>
    </location>
</feature>